<evidence type="ECO:0000256" key="8">
    <source>
        <dbReference type="PROSITE-ProRule" id="PRU10052"/>
    </source>
</evidence>
<evidence type="ECO:0000256" key="2">
    <source>
        <dbReference type="ARBA" id="ARBA00008834"/>
    </source>
</evidence>
<keyword evidence="6 9" id="KW-0326">Glycosidase</keyword>
<comment type="similarity">
    <text evidence="2 9">Belongs to the glycosyl hydrolase 28 family.</text>
</comment>
<dbReference type="InterPro" id="IPR000743">
    <property type="entry name" value="Glyco_hydro_28"/>
</dbReference>
<sequence length="334" mass="35549">MVHAVNFIGPCKGSTFTFQIKGVIKAPTDPKLFCSKSWISFRYVNRIEIKGGGAFNGEGVYAWGKGQCPTTGLPSTLTFDFINNAVVHNIRSINSKGVHFDVFKCHNVRFSHINITAPGDSPNTDGMRIGFSTNIQVLDSNIGTGDDCIAIIAGSKSINVSGVTCGPGHGISIGSLGNTPNPVVKDIHVKSCTLTATQNGVRIKTRAPSNAGIATMITFEDIIMNNVWNPIFIDQHYCAPDDCSTQTSSVQVKDVTYNNIRGTSSSVAAVTFNCSAKFPCQGIKLHDINLSYNDPGGPAISICANARGTPTGKELPPSCLKPSLSFTNVGLLEF</sequence>
<evidence type="ECO:0008006" key="12">
    <source>
        <dbReference type="Google" id="ProtNLM"/>
    </source>
</evidence>
<evidence type="ECO:0000256" key="4">
    <source>
        <dbReference type="ARBA" id="ARBA00022525"/>
    </source>
</evidence>
<feature type="active site" evidence="8">
    <location>
        <position position="169"/>
    </location>
</feature>
<dbReference type="OrthoDB" id="187139at2759"/>
<keyword evidence="11" id="KW-1185">Reference proteome</keyword>
<comment type="subcellular location">
    <subcellularLocation>
        <location evidence="1">Secreted</location>
        <location evidence="1">Cell wall</location>
    </subcellularLocation>
</comment>
<dbReference type="GO" id="GO:0005975">
    <property type="term" value="P:carbohydrate metabolic process"/>
    <property type="evidence" value="ECO:0007669"/>
    <property type="project" value="InterPro"/>
</dbReference>
<keyword evidence="3" id="KW-0134">Cell wall</keyword>
<dbReference type="InterPro" id="IPR011050">
    <property type="entry name" value="Pectin_lyase_fold/virulence"/>
</dbReference>
<dbReference type="Proteomes" id="UP001152561">
    <property type="component" value="Unassembled WGS sequence"/>
</dbReference>
<evidence type="ECO:0000313" key="11">
    <source>
        <dbReference type="Proteomes" id="UP001152561"/>
    </source>
</evidence>
<evidence type="ECO:0000256" key="9">
    <source>
        <dbReference type="RuleBase" id="RU361169"/>
    </source>
</evidence>
<dbReference type="SMART" id="SM00710">
    <property type="entry name" value="PbH1"/>
    <property type="match status" value="4"/>
</dbReference>
<keyword evidence="4" id="KW-0964">Secreted</keyword>
<evidence type="ECO:0000256" key="5">
    <source>
        <dbReference type="ARBA" id="ARBA00022801"/>
    </source>
</evidence>
<name>A0A9Q1M2K9_9SOLA</name>
<organism evidence="10 11">
    <name type="scientific">Anisodus acutangulus</name>
    <dbReference type="NCBI Taxonomy" id="402998"/>
    <lineage>
        <taxon>Eukaryota</taxon>
        <taxon>Viridiplantae</taxon>
        <taxon>Streptophyta</taxon>
        <taxon>Embryophyta</taxon>
        <taxon>Tracheophyta</taxon>
        <taxon>Spermatophyta</taxon>
        <taxon>Magnoliopsida</taxon>
        <taxon>eudicotyledons</taxon>
        <taxon>Gunneridae</taxon>
        <taxon>Pentapetalae</taxon>
        <taxon>asterids</taxon>
        <taxon>lamiids</taxon>
        <taxon>Solanales</taxon>
        <taxon>Solanaceae</taxon>
        <taxon>Solanoideae</taxon>
        <taxon>Hyoscyameae</taxon>
        <taxon>Anisodus</taxon>
    </lineage>
</organism>
<evidence type="ECO:0000313" key="10">
    <source>
        <dbReference type="EMBL" id="KAJ8548841.1"/>
    </source>
</evidence>
<keyword evidence="5 9" id="KW-0378">Hydrolase</keyword>
<proteinExistence type="inferred from homology"/>
<dbReference type="SUPFAM" id="SSF51126">
    <property type="entry name" value="Pectin lyase-like"/>
    <property type="match status" value="1"/>
</dbReference>
<dbReference type="Gene3D" id="2.160.20.10">
    <property type="entry name" value="Single-stranded right-handed beta-helix, Pectin lyase-like"/>
    <property type="match status" value="1"/>
</dbReference>
<dbReference type="PANTHER" id="PTHR31375">
    <property type="match status" value="1"/>
</dbReference>
<dbReference type="GO" id="GO:0004650">
    <property type="term" value="F:polygalacturonase activity"/>
    <property type="evidence" value="ECO:0007669"/>
    <property type="project" value="InterPro"/>
</dbReference>
<accession>A0A9Q1M2K9</accession>
<dbReference type="EMBL" id="JAJAGQ010000011">
    <property type="protein sequence ID" value="KAJ8548841.1"/>
    <property type="molecule type" value="Genomic_DNA"/>
</dbReference>
<gene>
    <name evidence="10" type="ORF">K7X08_029822</name>
</gene>
<dbReference type="AlphaFoldDB" id="A0A9Q1M2K9"/>
<evidence type="ECO:0000256" key="6">
    <source>
        <dbReference type="ARBA" id="ARBA00023295"/>
    </source>
</evidence>
<protein>
    <recommendedName>
        <fullName evidence="12">Polygalacturonase</fullName>
    </recommendedName>
</protein>
<dbReference type="Pfam" id="PF00295">
    <property type="entry name" value="Glyco_hydro_28"/>
    <property type="match status" value="1"/>
</dbReference>
<dbReference type="InterPro" id="IPR006626">
    <property type="entry name" value="PbH1"/>
</dbReference>
<dbReference type="GO" id="GO:0071555">
    <property type="term" value="P:cell wall organization"/>
    <property type="evidence" value="ECO:0007669"/>
    <property type="project" value="UniProtKB-KW"/>
</dbReference>
<evidence type="ECO:0000256" key="1">
    <source>
        <dbReference type="ARBA" id="ARBA00004191"/>
    </source>
</evidence>
<dbReference type="InterPro" id="IPR012334">
    <property type="entry name" value="Pectin_lyas_fold"/>
</dbReference>
<comment type="caution">
    <text evidence="10">The sequence shown here is derived from an EMBL/GenBank/DDBJ whole genome shotgun (WGS) entry which is preliminary data.</text>
</comment>
<evidence type="ECO:0000256" key="3">
    <source>
        <dbReference type="ARBA" id="ARBA00022512"/>
    </source>
</evidence>
<evidence type="ECO:0000256" key="7">
    <source>
        <dbReference type="ARBA" id="ARBA00023316"/>
    </source>
</evidence>
<reference evidence="11" key="1">
    <citation type="journal article" date="2023" name="Proc. Natl. Acad. Sci. U.S.A.">
        <title>Genomic and structural basis for evolution of tropane alkaloid biosynthesis.</title>
        <authorList>
            <person name="Wanga Y.-J."/>
            <person name="Taina T."/>
            <person name="Yua J.-Y."/>
            <person name="Lia J."/>
            <person name="Xua B."/>
            <person name="Chenc J."/>
            <person name="D'Auriad J.C."/>
            <person name="Huanga J.-P."/>
            <person name="Huanga S.-X."/>
        </authorList>
    </citation>
    <scope>NUCLEOTIDE SEQUENCE [LARGE SCALE GENOMIC DNA]</scope>
    <source>
        <strain evidence="11">cv. KIB-2019</strain>
    </source>
</reference>
<dbReference type="PROSITE" id="PS00502">
    <property type="entry name" value="POLYGALACTURONASE"/>
    <property type="match status" value="1"/>
</dbReference>
<keyword evidence="7" id="KW-0961">Cell wall biogenesis/degradation</keyword>